<feature type="chain" id="PRO_5026712240" evidence="2">
    <location>
        <begin position="21"/>
        <end position="189"/>
    </location>
</feature>
<sequence>MNKKFLMMVVCSFSLVTACANTEEVVSQLKEDKEELTLRLNENEKKQKELNQRITELEKQNETNEKEKELFSIISNLSKDFVSFHTSGHKEKIKTLISDELFLEEKDNTLYLINNANDQWLLYPFNGKQLDDWVIQGFQYDSDSDTYLVHIREFYKDENGEPVSPPTFLNLTFKSYNNEWKVISVSFDI</sequence>
<proteinExistence type="predicted"/>
<keyword evidence="1" id="KW-0175">Coiled coil</keyword>
<dbReference type="RefSeq" id="WP_151537546.1">
    <property type="nucleotide sequence ID" value="NZ_WBOS01000028.1"/>
</dbReference>
<reference evidence="3 4" key="1">
    <citation type="journal article" date="2016" name="Antonie Van Leeuwenhoek">
        <title>Bacillus depressus sp. nov., isolated from soil of a sunflower field.</title>
        <authorList>
            <person name="Wei X."/>
            <person name="Xin D."/>
            <person name="Xin Y."/>
            <person name="Zhang H."/>
            <person name="Wang T."/>
            <person name="Zhang J."/>
        </authorList>
    </citation>
    <scope>NUCLEOTIDE SEQUENCE [LARGE SCALE GENOMIC DNA]</scope>
    <source>
        <strain evidence="3 4">BZ1</strain>
    </source>
</reference>
<name>A0A6L3UZL7_9BACI</name>
<organism evidence="3 4">
    <name type="scientific">Cytobacillus depressus</name>
    <dbReference type="NCBI Taxonomy" id="1602942"/>
    <lineage>
        <taxon>Bacteria</taxon>
        <taxon>Bacillati</taxon>
        <taxon>Bacillota</taxon>
        <taxon>Bacilli</taxon>
        <taxon>Bacillales</taxon>
        <taxon>Bacillaceae</taxon>
        <taxon>Cytobacillus</taxon>
    </lineage>
</organism>
<evidence type="ECO:0000256" key="1">
    <source>
        <dbReference type="SAM" id="Coils"/>
    </source>
</evidence>
<accession>A0A6L3UZL7</accession>
<dbReference type="OrthoDB" id="2878735at2"/>
<evidence type="ECO:0000313" key="4">
    <source>
        <dbReference type="Proteomes" id="UP000481030"/>
    </source>
</evidence>
<gene>
    <name evidence="3" type="ORF">F7731_25335</name>
</gene>
<dbReference type="EMBL" id="WBOS01000028">
    <property type="protein sequence ID" value="KAB2328548.1"/>
    <property type="molecule type" value="Genomic_DNA"/>
</dbReference>
<dbReference type="PROSITE" id="PS51257">
    <property type="entry name" value="PROKAR_LIPOPROTEIN"/>
    <property type="match status" value="1"/>
</dbReference>
<comment type="caution">
    <text evidence="3">The sequence shown here is derived from an EMBL/GenBank/DDBJ whole genome shotgun (WGS) entry which is preliminary data.</text>
</comment>
<keyword evidence="2" id="KW-0732">Signal</keyword>
<evidence type="ECO:0000256" key="2">
    <source>
        <dbReference type="SAM" id="SignalP"/>
    </source>
</evidence>
<dbReference type="Proteomes" id="UP000481030">
    <property type="component" value="Unassembled WGS sequence"/>
</dbReference>
<protein>
    <submittedName>
        <fullName evidence="3">Uncharacterized protein</fullName>
    </submittedName>
</protein>
<dbReference type="AlphaFoldDB" id="A0A6L3UZL7"/>
<keyword evidence="4" id="KW-1185">Reference proteome</keyword>
<evidence type="ECO:0000313" key="3">
    <source>
        <dbReference type="EMBL" id="KAB2328548.1"/>
    </source>
</evidence>
<feature type="coiled-coil region" evidence="1">
    <location>
        <begin position="19"/>
        <end position="67"/>
    </location>
</feature>
<feature type="signal peptide" evidence="2">
    <location>
        <begin position="1"/>
        <end position="20"/>
    </location>
</feature>